<feature type="domain" description="GST C-terminal" evidence="2">
    <location>
        <begin position="85"/>
        <end position="203"/>
    </location>
</feature>
<sequence length="203" mass="22869">MQFYNSMGPNPQVVRMFMAERDIEIPTVEVDLQGGENRREPYKQINPAGQMPALELDDGSVITEVTVICEFLDETTHGHSLFGDTAKERAQVRRWTRWCDLNIVEPMINGFRYAEGLPLFEPRIRVIPEAADGLKAVAQDNIAFLDKQLEGKEYIVGNQFSFADLFAYCFLAFGSMIGQPPNPECKNIAAFMERIGARESAKA</sequence>
<dbReference type="SUPFAM" id="SSF47616">
    <property type="entry name" value="GST C-terminal domain-like"/>
    <property type="match status" value="1"/>
</dbReference>
<proteinExistence type="predicted"/>
<dbReference type="EMBL" id="JBHSSW010000004">
    <property type="protein sequence ID" value="MFC6197245.1"/>
    <property type="molecule type" value="Genomic_DNA"/>
</dbReference>
<dbReference type="Proteomes" id="UP001596303">
    <property type="component" value="Unassembled WGS sequence"/>
</dbReference>
<dbReference type="Gene3D" id="3.40.30.10">
    <property type="entry name" value="Glutaredoxin"/>
    <property type="match status" value="1"/>
</dbReference>
<dbReference type="Pfam" id="PF13409">
    <property type="entry name" value="GST_N_2"/>
    <property type="match status" value="1"/>
</dbReference>
<dbReference type="Gene3D" id="1.20.1050.10">
    <property type="match status" value="1"/>
</dbReference>
<dbReference type="Pfam" id="PF00043">
    <property type="entry name" value="GST_C"/>
    <property type="match status" value="1"/>
</dbReference>
<gene>
    <name evidence="3" type="ORF">ACFQDM_04105</name>
</gene>
<evidence type="ECO:0000313" key="3">
    <source>
        <dbReference type="EMBL" id="MFC6197245.1"/>
    </source>
</evidence>
<dbReference type="InterPro" id="IPR036282">
    <property type="entry name" value="Glutathione-S-Trfase_C_sf"/>
</dbReference>
<keyword evidence="4" id="KW-1185">Reference proteome</keyword>
<accession>A0ABW1S6L5</accession>
<dbReference type="InterPro" id="IPR040079">
    <property type="entry name" value="Glutathione_S-Trfase"/>
</dbReference>
<protein>
    <submittedName>
        <fullName evidence="3">Glutathione S-transferase family protein</fullName>
    </submittedName>
</protein>
<dbReference type="InterPro" id="IPR004045">
    <property type="entry name" value="Glutathione_S-Trfase_N"/>
</dbReference>
<dbReference type="PROSITE" id="PS50405">
    <property type="entry name" value="GST_CTER"/>
    <property type="match status" value="1"/>
</dbReference>
<dbReference type="PANTHER" id="PTHR44051:SF8">
    <property type="entry name" value="GLUTATHIONE S-TRANSFERASE GSTA"/>
    <property type="match status" value="1"/>
</dbReference>
<dbReference type="InterPro" id="IPR036249">
    <property type="entry name" value="Thioredoxin-like_sf"/>
</dbReference>
<dbReference type="InterPro" id="IPR034345">
    <property type="entry name" value="Gtt2-like_N"/>
</dbReference>
<dbReference type="CDD" id="cd03051">
    <property type="entry name" value="GST_N_GTT2_like"/>
    <property type="match status" value="1"/>
</dbReference>
<feature type="domain" description="GST N-terminal" evidence="1">
    <location>
        <begin position="1"/>
        <end position="80"/>
    </location>
</feature>
<dbReference type="PANTHER" id="PTHR44051">
    <property type="entry name" value="GLUTATHIONE S-TRANSFERASE-RELATED"/>
    <property type="match status" value="1"/>
</dbReference>
<name>A0ABW1S6L5_9PROT</name>
<dbReference type="SFLD" id="SFLDS00019">
    <property type="entry name" value="Glutathione_Transferase_(cytos"/>
    <property type="match status" value="1"/>
</dbReference>
<dbReference type="SFLD" id="SFLDG00358">
    <property type="entry name" value="Main_(cytGST)"/>
    <property type="match status" value="1"/>
</dbReference>
<reference evidence="4" key="1">
    <citation type="journal article" date="2019" name="Int. J. Syst. Evol. Microbiol.">
        <title>The Global Catalogue of Microorganisms (GCM) 10K type strain sequencing project: providing services to taxonomists for standard genome sequencing and annotation.</title>
        <authorList>
            <consortium name="The Broad Institute Genomics Platform"/>
            <consortium name="The Broad Institute Genome Sequencing Center for Infectious Disease"/>
            <person name="Wu L."/>
            <person name="Ma J."/>
        </authorList>
    </citation>
    <scope>NUCLEOTIDE SEQUENCE [LARGE SCALE GENOMIC DNA]</scope>
    <source>
        <strain evidence="4">CGMCC-1.15741</strain>
    </source>
</reference>
<dbReference type="InterPro" id="IPR010987">
    <property type="entry name" value="Glutathione-S-Trfase_C-like"/>
</dbReference>
<dbReference type="RefSeq" id="WP_377375851.1">
    <property type="nucleotide sequence ID" value="NZ_JBHSSW010000004.1"/>
</dbReference>
<evidence type="ECO:0000313" key="4">
    <source>
        <dbReference type="Proteomes" id="UP001596303"/>
    </source>
</evidence>
<evidence type="ECO:0000259" key="1">
    <source>
        <dbReference type="PROSITE" id="PS50404"/>
    </source>
</evidence>
<evidence type="ECO:0000259" key="2">
    <source>
        <dbReference type="PROSITE" id="PS50405"/>
    </source>
</evidence>
<dbReference type="SUPFAM" id="SSF52833">
    <property type="entry name" value="Thioredoxin-like"/>
    <property type="match status" value="1"/>
</dbReference>
<dbReference type="InterPro" id="IPR004046">
    <property type="entry name" value="GST_C"/>
</dbReference>
<organism evidence="3 4">
    <name type="scientific">Ponticaulis profundi</name>
    <dbReference type="NCBI Taxonomy" id="2665222"/>
    <lineage>
        <taxon>Bacteria</taxon>
        <taxon>Pseudomonadati</taxon>
        <taxon>Pseudomonadota</taxon>
        <taxon>Alphaproteobacteria</taxon>
        <taxon>Hyphomonadales</taxon>
        <taxon>Hyphomonadaceae</taxon>
        <taxon>Ponticaulis</taxon>
    </lineage>
</organism>
<comment type="caution">
    <text evidence="3">The sequence shown here is derived from an EMBL/GenBank/DDBJ whole genome shotgun (WGS) entry which is preliminary data.</text>
</comment>
<dbReference type="PROSITE" id="PS50404">
    <property type="entry name" value="GST_NTER"/>
    <property type="match status" value="1"/>
</dbReference>